<name>A0A3N4KHK8_9PEZI</name>
<feature type="transmembrane region" description="Helical" evidence="4">
    <location>
        <begin position="6"/>
        <end position="23"/>
    </location>
</feature>
<keyword evidence="4" id="KW-0812">Transmembrane</keyword>
<dbReference type="GO" id="GO:0016787">
    <property type="term" value="F:hydrolase activity"/>
    <property type="evidence" value="ECO:0007669"/>
    <property type="project" value="UniProtKB-KW"/>
</dbReference>
<accession>A0A3N4KHK8</accession>
<gene>
    <name evidence="5" type="ORF">P167DRAFT_577739</name>
</gene>
<dbReference type="PANTHER" id="PTHR48081">
    <property type="entry name" value="AB HYDROLASE SUPERFAMILY PROTEIN C4A8.06C"/>
    <property type="match status" value="1"/>
</dbReference>
<dbReference type="SUPFAM" id="SSF53474">
    <property type="entry name" value="alpha/beta-Hydrolases"/>
    <property type="match status" value="1"/>
</dbReference>
<evidence type="ECO:0000313" key="5">
    <source>
        <dbReference type="EMBL" id="RPB08888.1"/>
    </source>
</evidence>
<keyword evidence="2 5" id="KW-0378">Hydrolase</keyword>
<dbReference type="Pfam" id="PF10340">
    <property type="entry name" value="Say1_Mug180"/>
    <property type="match status" value="1"/>
</dbReference>
<dbReference type="InterPro" id="IPR019436">
    <property type="entry name" value="Say1-like"/>
</dbReference>
<dbReference type="Proteomes" id="UP000277580">
    <property type="component" value="Unassembled WGS sequence"/>
</dbReference>
<feature type="transmembrane region" description="Helical" evidence="4">
    <location>
        <begin position="28"/>
        <end position="48"/>
    </location>
</feature>
<evidence type="ECO:0000256" key="3">
    <source>
        <dbReference type="PROSITE-ProRule" id="PRU10038"/>
    </source>
</evidence>
<dbReference type="EMBL" id="ML119157">
    <property type="protein sequence ID" value="RPB08888.1"/>
    <property type="molecule type" value="Genomic_DNA"/>
</dbReference>
<dbReference type="InParanoid" id="A0A3N4KHK8"/>
<sequence>MLLGSVSWLDIIVFLGFAAIYLLRDIGLLDALICAIQALPFLVLQLPVDIVRERYLTAKKHQLTFTQRTTLFQDLVVRCMRYAFSNIPSRITRVFFTRGVALPFLRFRMFRHGYFKQLARPIWSEVHRAEDGLKGLWIVEDRDKKPDLFIYYSHGGGFAMGSSYFYLEFLITWISILKESGFMNPAIFALEYTLVPEQTYPHQLGEMLVGYNYVLSIAGDPDQIVVSGDSAGGTLTLSLLLSLASQHPNKKPALATLISPWTNLVSELNRNTSTDYLNVEKLHDLARQYAGLHRVYDPLMSPGCCMDTLWWERAMPTKGMHYYYGSEEVFCESIRTMAKRLERIGPVTCHEDESLHAWPFAVLFLGGHKEERAAGLRTVSRDIAQALL</sequence>
<reference evidence="5 6" key="1">
    <citation type="journal article" date="2018" name="Nat. Ecol. Evol.">
        <title>Pezizomycetes genomes reveal the molecular basis of ectomycorrhizal truffle lifestyle.</title>
        <authorList>
            <person name="Murat C."/>
            <person name="Payen T."/>
            <person name="Noel B."/>
            <person name="Kuo A."/>
            <person name="Morin E."/>
            <person name="Chen J."/>
            <person name="Kohler A."/>
            <person name="Krizsan K."/>
            <person name="Balestrini R."/>
            <person name="Da Silva C."/>
            <person name="Montanini B."/>
            <person name="Hainaut M."/>
            <person name="Levati E."/>
            <person name="Barry K.W."/>
            <person name="Belfiori B."/>
            <person name="Cichocki N."/>
            <person name="Clum A."/>
            <person name="Dockter R.B."/>
            <person name="Fauchery L."/>
            <person name="Guy J."/>
            <person name="Iotti M."/>
            <person name="Le Tacon F."/>
            <person name="Lindquist E.A."/>
            <person name="Lipzen A."/>
            <person name="Malagnac F."/>
            <person name="Mello A."/>
            <person name="Molinier V."/>
            <person name="Miyauchi S."/>
            <person name="Poulain J."/>
            <person name="Riccioni C."/>
            <person name="Rubini A."/>
            <person name="Sitrit Y."/>
            <person name="Splivallo R."/>
            <person name="Traeger S."/>
            <person name="Wang M."/>
            <person name="Zifcakova L."/>
            <person name="Wipf D."/>
            <person name="Zambonelli A."/>
            <person name="Paolocci F."/>
            <person name="Nowrousian M."/>
            <person name="Ottonello S."/>
            <person name="Baldrian P."/>
            <person name="Spatafora J.W."/>
            <person name="Henrissat B."/>
            <person name="Nagy L.G."/>
            <person name="Aury J.M."/>
            <person name="Wincker P."/>
            <person name="Grigoriev I.V."/>
            <person name="Bonfante P."/>
            <person name="Martin F.M."/>
        </authorList>
    </citation>
    <scope>NUCLEOTIDE SEQUENCE [LARGE SCALE GENOMIC DNA]</scope>
    <source>
        <strain evidence="5 6">CCBAS932</strain>
    </source>
</reference>
<dbReference type="Gene3D" id="3.40.50.1820">
    <property type="entry name" value="alpha/beta hydrolase"/>
    <property type="match status" value="1"/>
</dbReference>
<dbReference type="STRING" id="1392247.A0A3N4KHK8"/>
<evidence type="ECO:0000256" key="2">
    <source>
        <dbReference type="ARBA" id="ARBA00022801"/>
    </source>
</evidence>
<dbReference type="PROSITE" id="PS01174">
    <property type="entry name" value="LIPASE_GDXG_SER"/>
    <property type="match status" value="1"/>
</dbReference>
<keyword evidence="6" id="KW-1185">Reference proteome</keyword>
<feature type="active site" evidence="3">
    <location>
        <position position="230"/>
    </location>
</feature>
<proteinExistence type="inferred from homology"/>
<protein>
    <submittedName>
        <fullName evidence="5">Alpha/beta-hydrolase</fullName>
    </submittedName>
</protein>
<organism evidence="5 6">
    <name type="scientific">Morchella conica CCBAS932</name>
    <dbReference type="NCBI Taxonomy" id="1392247"/>
    <lineage>
        <taxon>Eukaryota</taxon>
        <taxon>Fungi</taxon>
        <taxon>Dikarya</taxon>
        <taxon>Ascomycota</taxon>
        <taxon>Pezizomycotina</taxon>
        <taxon>Pezizomycetes</taxon>
        <taxon>Pezizales</taxon>
        <taxon>Morchellaceae</taxon>
        <taxon>Morchella</taxon>
    </lineage>
</organism>
<comment type="similarity">
    <text evidence="1">Belongs to the 'GDXG' lipolytic enzyme family.</text>
</comment>
<dbReference type="PANTHER" id="PTHR48081:SF2">
    <property type="entry name" value="ALPHA_BETA-HYDROLASE"/>
    <property type="match status" value="1"/>
</dbReference>
<dbReference type="AlphaFoldDB" id="A0A3N4KHK8"/>
<evidence type="ECO:0000313" key="6">
    <source>
        <dbReference type="Proteomes" id="UP000277580"/>
    </source>
</evidence>
<dbReference type="InterPro" id="IPR050300">
    <property type="entry name" value="GDXG_lipolytic_enzyme"/>
</dbReference>
<dbReference type="InterPro" id="IPR029058">
    <property type="entry name" value="AB_hydrolase_fold"/>
</dbReference>
<dbReference type="OrthoDB" id="408631at2759"/>
<dbReference type="InterPro" id="IPR033140">
    <property type="entry name" value="Lipase_GDXG_put_SER_AS"/>
</dbReference>
<evidence type="ECO:0000256" key="1">
    <source>
        <dbReference type="ARBA" id="ARBA00010515"/>
    </source>
</evidence>
<keyword evidence="4" id="KW-1133">Transmembrane helix</keyword>
<keyword evidence="4" id="KW-0472">Membrane</keyword>
<evidence type="ECO:0000256" key="4">
    <source>
        <dbReference type="SAM" id="Phobius"/>
    </source>
</evidence>